<evidence type="ECO:0000313" key="2">
    <source>
        <dbReference type="EMBL" id="KAL2348283.1"/>
    </source>
</evidence>
<evidence type="ECO:0000256" key="1">
    <source>
        <dbReference type="SAM" id="Phobius"/>
    </source>
</evidence>
<dbReference type="Proteomes" id="UP001603857">
    <property type="component" value="Unassembled WGS sequence"/>
</dbReference>
<sequence length="84" mass="9046">MLYKVEATTVIRDKFNVSLRLVQVFHTTTSSTVGPSTTSASDGGALQHDVIQQMVLSVLSALGIIGSLLSYLDHGYLTLVHQIT</sequence>
<evidence type="ECO:0000313" key="3">
    <source>
        <dbReference type="Proteomes" id="UP001603857"/>
    </source>
</evidence>
<proteinExistence type="predicted"/>
<comment type="caution">
    <text evidence="2">The sequence shown here is derived from an EMBL/GenBank/DDBJ whole genome shotgun (WGS) entry which is preliminary data.</text>
</comment>
<dbReference type="EMBL" id="JBGMDY010000001">
    <property type="protein sequence ID" value="KAL2348283.1"/>
    <property type="molecule type" value="Genomic_DNA"/>
</dbReference>
<keyword evidence="1" id="KW-1133">Transmembrane helix</keyword>
<organism evidence="2 3">
    <name type="scientific">Flemingia macrophylla</name>
    <dbReference type="NCBI Taxonomy" id="520843"/>
    <lineage>
        <taxon>Eukaryota</taxon>
        <taxon>Viridiplantae</taxon>
        <taxon>Streptophyta</taxon>
        <taxon>Embryophyta</taxon>
        <taxon>Tracheophyta</taxon>
        <taxon>Spermatophyta</taxon>
        <taxon>Magnoliopsida</taxon>
        <taxon>eudicotyledons</taxon>
        <taxon>Gunneridae</taxon>
        <taxon>Pentapetalae</taxon>
        <taxon>rosids</taxon>
        <taxon>fabids</taxon>
        <taxon>Fabales</taxon>
        <taxon>Fabaceae</taxon>
        <taxon>Papilionoideae</taxon>
        <taxon>50 kb inversion clade</taxon>
        <taxon>NPAAA clade</taxon>
        <taxon>indigoferoid/millettioid clade</taxon>
        <taxon>Phaseoleae</taxon>
        <taxon>Flemingia</taxon>
    </lineage>
</organism>
<dbReference type="AlphaFoldDB" id="A0ABD1NJG6"/>
<keyword evidence="1" id="KW-0472">Membrane</keyword>
<keyword evidence="3" id="KW-1185">Reference proteome</keyword>
<accession>A0ABD1NJG6</accession>
<reference evidence="2 3" key="1">
    <citation type="submission" date="2024-08" db="EMBL/GenBank/DDBJ databases">
        <title>Insights into the chromosomal genome structure of Flemingia macrophylla.</title>
        <authorList>
            <person name="Ding Y."/>
            <person name="Zhao Y."/>
            <person name="Bi W."/>
            <person name="Wu M."/>
            <person name="Zhao G."/>
            <person name="Gong Y."/>
            <person name="Li W."/>
            <person name="Zhang P."/>
        </authorList>
    </citation>
    <scope>NUCLEOTIDE SEQUENCE [LARGE SCALE GENOMIC DNA]</scope>
    <source>
        <strain evidence="2">DYQJB</strain>
        <tissue evidence="2">Leaf</tissue>
    </source>
</reference>
<feature type="transmembrane region" description="Helical" evidence="1">
    <location>
        <begin position="50"/>
        <end position="72"/>
    </location>
</feature>
<name>A0ABD1NJG6_9FABA</name>
<gene>
    <name evidence="2" type="ORF">Fmac_002283</name>
</gene>
<keyword evidence="1" id="KW-0812">Transmembrane</keyword>
<protein>
    <submittedName>
        <fullName evidence="2">Uncharacterized protein</fullName>
    </submittedName>
</protein>